<keyword evidence="1" id="KW-0812">Transmembrane</keyword>
<keyword evidence="1" id="KW-0472">Membrane</keyword>
<dbReference type="RefSeq" id="WP_168300458.1">
    <property type="nucleotide sequence ID" value="NZ_CP071607.1"/>
</dbReference>
<evidence type="ECO:0008006" key="4">
    <source>
        <dbReference type="Google" id="ProtNLM"/>
    </source>
</evidence>
<dbReference type="GeneID" id="91152125"/>
<sequence>MGLGSIFRYAQVFVIALMMAVNPFGIATPLAALQGQHSAVAAEHHHGRDLCGHQTACCSAMHCCQILLELAAIAAPQTESMRHDSVPESYQPLLLIRPIDPPPRDSPA</sequence>
<evidence type="ECO:0000256" key="1">
    <source>
        <dbReference type="SAM" id="Phobius"/>
    </source>
</evidence>
<proteinExistence type="predicted"/>
<feature type="transmembrane region" description="Helical" evidence="1">
    <location>
        <begin position="6"/>
        <end position="27"/>
    </location>
</feature>
<comment type="caution">
    <text evidence="2">The sequence shown here is derived from an EMBL/GenBank/DDBJ whole genome shotgun (WGS) entry which is preliminary data.</text>
</comment>
<organism evidence="2 3">
    <name type="scientific">Rhizobium binae</name>
    <dbReference type="NCBI Taxonomy" id="1138190"/>
    <lineage>
        <taxon>Bacteria</taxon>
        <taxon>Pseudomonadati</taxon>
        <taxon>Pseudomonadota</taxon>
        <taxon>Alphaproteobacteria</taxon>
        <taxon>Hyphomicrobiales</taxon>
        <taxon>Rhizobiaceae</taxon>
        <taxon>Rhizobium/Agrobacterium group</taxon>
        <taxon>Rhizobium</taxon>
    </lineage>
</organism>
<reference evidence="2 3" key="1">
    <citation type="submission" date="2024-06" db="EMBL/GenBank/DDBJ databases">
        <title>Genomic Encyclopedia of Type Strains, Phase IV (KMG-IV): sequencing the most valuable type-strain genomes for metagenomic binning, comparative biology and taxonomic classification.</title>
        <authorList>
            <person name="Goeker M."/>
        </authorList>
    </citation>
    <scope>NUCLEOTIDE SEQUENCE [LARGE SCALE GENOMIC DNA]</scope>
    <source>
        <strain evidence="2 3">DSM 29288</strain>
    </source>
</reference>
<protein>
    <recommendedName>
        <fullName evidence="4">DUF2946 domain-containing protein</fullName>
    </recommendedName>
</protein>
<evidence type="ECO:0000313" key="2">
    <source>
        <dbReference type="EMBL" id="MET3758117.1"/>
    </source>
</evidence>
<dbReference type="EMBL" id="JBEPMY010000024">
    <property type="protein sequence ID" value="MET3758117.1"/>
    <property type="molecule type" value="Genomic_DNA"/>
</dbReference>
<keyword evidence="1" id="KW-1133">Transmembrane helix</keyword>
<gene>
    <name evidence="2" type="ORF">ABID08_005499</name>
</gene>
<evidence type="ECO:0000313" key="3">
    <source>
        <dbReference type="Proteomes" id="UP001549077"/>
    </source>
</evidence>
<name>A0ABV2MRG6_9HYPH</name>
<accession>A0ABV2MRG6</accession>
<keyword evidence="3" id="KW-1185">Reference proteome</keyword>
<dbReference type="Proteomes" id="UP001549077">
    <property type="component" value="Unassembled WGS sequence"/>
</dbReference>